<feature type="domain" description="Transcriptional repressor PaaX-like N-terminal" evidence="1">
    <location>
        <begin position="25"/>
        <end position="91"/>
    </location>
</feature>
<accession>A0A8J4EI72</accession>
<comment type="caution">
    <text evidence="4">The sequence shown here is derived from an EMBL/GenBank/DDBJ whole genome shotgun (WGS) entry which is preliminary data.</text>
</comment>
<proteinExistence type="predicted"/>
<dbReference type="InterPro" id="IPR036388">
    <property type="entry name" value="WH-like_DNA-bd_sf"/>
</dbReference>
<organism evidence="4 5">
    <name type="scientific">Virgisporangium ochraceum</name>
    <dbReference type="NCBI Taxonomy" id="65505"/>
    <lineage>
        <taxon>Bacteria</taxon>
        <taxon>Bacillati</taxon>
        <taxon>Actinomycetota</taxon>
        <taxon>Actinomycetes</taxon>
        <taxon>Micromonosporales</taxon>
        <taxon>Micromonosporaceae</taxon>
        <taxon>Virgisporangium</taxon>
    </lineage>
</organism>
<evidence type="ECO:0000259" key="3">
    <source>
        <dbReference type="Pfam" id="PF20803"/>
    </source>
</evidence>
<reference evidence="4" key="1">
    <citation type="submission" date="2021-01" db="EMBL/GenBank/DDBJ databases">
        <title>Whole genome shotgun sequence of Virgisporangium ochraceum NBRC 16418.</title>
        <authorList>
            <person name="Komaki H."/>
            <person name="Tamura T."/>
        </authorList>
    </citation>
    <scope>NUCLEOTIDE SEQUENCE</scope>
    <source>
        <strain evidence="4">NBRC 16418</strain>
    </source>
</reference>
<dbReference type="Pfam" id="PF07848">
    <property type="entry name" value="PaaX"/>
    <property type="match status" value="1"/>
</dbReference>
<dbReference type="Pfam" id="PF08223">
    <property type="entry name" value="PaaX_C"/>
    <property type="match status" value="1"/>
</dbReference>
<dbReference type="EMBL" id="BOPH01000108">
    <property type="protein sequence ID" value="GIJ72957.1"/>
    <property type="molecule type" value="Genomic_DNA"/>
</dbReference>
<dbReference type="Gene3D" id="3.30.70.2650">
    <property type="match status" value="1"/>
</dbReference>
<dbReference type="PANTHER" id="PTHR30319">
    <property type="entry name" value="PHENYLACETIC ACID REGULATOR-RELATED TRANSCRIPTIONAL REPRESSOR"/>
    <property type="match status" value="1"/>
</dbReference>
<dbReference type="Gene3D" id="1.20.58.1460">
    <property type="match status" value="1"/>
</dbReference>
<sequence>MTEPAGGTATDDVGLPRIQAGGSPQHLLLTLLGDYWYGQRAHLPSAALVALLEEFDVTGVSARAALSRLARRNLLEASKSGRNTYYGLSPRAAQVLSEGVAHILSFGARDKPWSGHWTVATFSIPEEQRDLRHSLRTRLRWMGFASLYDGVWVSPHDLVGDVAAVFGELGVAHATVFTATVGAGSPVAGDPIAAWDLDALRGTYLALIEEYEPLLERARAGQIGTKEALLTRTALMDAWRNFPNLDPELPAELLPGEWPRAWARSIFIELYDGLAGLAEARVRQVLTPYAPELASLVRSHGTSFAG</sequence>
<gene>
    <name evidence="4" type="primary">paaX_2</name>
    <name evidence="4" type="ORF">Voc01_078740</name>
</gene>
<dbReference type="Proteomes" id="UP000635606">
    <property type="component" value="Unassembled WGS sequence"/>
</dbReference>
<dbReference type="InterPro" id="IPR012906">
    <property type="entry name" value="PaaX-like_N"/>
</dbReference>
<feature type="domain" description="Transcriptional repressor PaaX-like C-terminal" evidence="2">
    <location>
        <begin position="195"/>
        <end position="280"/>
    </location>
</feature>
<dbReference type="PIRSF" id="PIRSF020623">
    <property type="entry name" value="PaaX"/>
    <property type="match status" value="1"/>
</dbReference>
<dbReference type="InterPro" id="IPR011965">
    <property type="entry name" value="PaaX_trns_reg"/>
</dbReference>
<dbReference type="InterPro" id="IPR013225">
    <property type="entry name" value="PaaX_C"/>
</dbReference>
<dbReference type="GO" id="GO:0006351">
    <property type="term" value="P:DNA-templated transcription"/>
    <property type="evidence" value="ECO:0007669"/>
    <property type="project" value="InterPro"/>
</dbReference>
<feature type="domain" description="Transcriptional repressor PaaX-like central Cas2-like" evidence="3">
    <location>
        <begin position="111"/>
        <end position="184"/>
    </location>
</feature>
<dbReference type="AlphaFoldDB" id="A0A8J4EI72"/>
<evidence type="ECO:0000313" key="4">
    <source>
        <dbReference type="EMBL" id="GIJ72957.1"/>
    </source>
</evidence>
<dbReference type="Pfam" id="PF20803">
    <property type="entry name" value="PaaX_M"/>
    <property type="match status" value="1"/>
</dbReference>
<evidence type="ECO:0000259" key="1">
    <source>
        <dbReference type="Pfam" id="PF07848"/>
    </source>
</evidence>
<dbReference type="PANTHER" id="PTHR30319:SF1">
    <property type="entry name" value="TRANSCRIPTIONAL REPRESSOR PAAX"/>
    <property type="match status" value="1"/>
</dbReference>
<dbReference type="InterPro" id="IPR048846">
    <property type="entry name" value="PaaX-like_central"/>
</dbReference>
<name>A0A8J4EI72_9ACTN</name>
<evidence type="ECO:0000259" key="2">
    <source>
        <dbReference type="Pfam" id="PF08223"/>
    </source>
</evidence>
<dbReference type="Gene3D" id="1.10.10.10">
    <property type="entry name" value="Winged helix-like DNA-binding domain superfamily/Winged helix DNA-binding domain"/>
    <property type="match status" value="1"/>
</dbReference>
<keyword evidence="5" id="KW-1185">Reference proteome</keyword>
<evidence type="ECO:0000313" key="5">
    <source>
        <dbReference type="Proteomes" id="UP000635606"/>
    </source>
</evidence>
<protein>
    <submittedName>
        <fullName evidence="4">PaaX family transcriptional regulator</fullName>
    </submittedName>
</protein>
<dbReference type="RefSeq" id="WP_203932790.1">
    <property type="nucleotide sequence ID" value="NZ_BOPH01000108.1"/>
</dbReference>